<organism evidence="1 2">
    <name type="scientific">Chenggangzhangella methanolivorans</name>
    <dbReference type="NCBI Taxonomy" id="1437009"/>
    <lineage>
        <taxon>Bacteria</taxon>
        <taxon>Pseudomonadati</taxon>
        <taxon>Pseudomonadota</taxon>
        <taxon>Alphaproteobacteria</taxon>
        <taxon>Hyphomicrobiales</taxon>
        <taxon>Methylopilaceae</taxon>
        <taxon>Chenggangzhangella</taxon>
    </lineage>
</organism>
<dbReference type="EMBL" id="CP081869">
    <property type="protein sequence ID" value="QZO02161.1"/>
    <property type="molecule type" value="Genomic_DNA"/>
</dbReference>
<gene>
    <name evidence="1" type="ORF">K6K41_13435</name>
</gene>
<dbReference type="RefSeq" id="WP_261405558.1">
    <property type="nucleotide sequence ID" value="NZ_CP081869.1"/>
</dbReference>
<dbReference type="AlphaFoldDB" id="A0A9E6UPB9"/>
<evidence type="ECO:0000313" key="1">
    <source>
        <dbReference type="EMBL" id="QZO02161.1"/>
    </source>
</evidence>
<protein>
    <submittedName>
        <fullName evidence="1">Uncharacterized protein</fullName>
    </submittedName>
</protein>
<evidence type="ECO:0000313" key="2">
    <source>
        <dbReference type="Proteomes" id="UP000825701"/>
    </source>
</evidence>
<keyword evidence="2" id="KW-1185">Reference proteome</keyword>
<reference evidence="1" key="1">
    <citation type="submission" date="2021-08" db="EMBL/GenBank/DDBJ databases">
        <authorList>
            <person name="Zhang H."/>
            <person name="Xu M."/>
            <person name="Yu Z."/>
            <person name="Yang L."/>
            <person name="Cai Y."/>
        </authorList>
    </citation>
    <scope>NUCLEOTIDE SEQUENCE</scope>
    <source>
        <strain evidence="1">CHL1</strain>
    </source>
</reference>
<proteinExistence type="predicted"/>
<accession>A0A9E6UPB9</accession>
<name>A0A9E6UPB9_9HYPH</name>
<dbReference type="KEGG" id="cmet:K6K41_13435"/>
<sequence length="174" mass="18942">MLDYARPRFAGGLCELKDEHFAAAELVADRRGLEVQIVCEISLAAEDRVLVMPWMLCERAPSGQFSLPRMTAPDIIAAASLDPSSLVELRKQMSWIRLIDLLCGPALPQRETCAVIEAFNRLHDLPTAPFSQLVAQRAQWLSGGGSLKALIAPAIHSLNWSFSSGASLPEATCV</sequence>
<dbReference type="Proteomes" id="UP000825701">
    <property type="component" value="Chromosome"/>
</dbReference>